<dbReference type="EMBL" id="BFEA01000825">
    <property type="protein sequence ID" value="GBG90613.1"/>
    <property type="molecule type" value="Genomic_DNA"/>
</dbReference>
<dbReference type="OrthoDB" id="270970at2759"/>
<evidence type="ECO:0000256" key="1">
    <source>
        <dbReference type="SAM" id="MobiDB-lite"/>
    </source>
</evidence>
<protein>
    <recommendedName>
        <fullName evidence="2">C2 domain-containing protein</fullName>
    </recommendedName>
</protein>
<feature type="region of interest" description="Disordered" evidence="1">
    <location>
        <begin position="227"/>
        <end position="264"/>
    </location>
</feature>
<dbReference type="PROSITE" id="PS50004">
    <property type="entry name" value="C2"/>
    <property type="match status" value="1"/>
</dbReference>
<sequence length="750" mass="78781">MVEMKAKRRSTGYLTITVLSAKGLKDVRHFGGLMGTYVTVRLSGKHLQATRKVTSGGGSPKWHEPFDFKLEGWKESMRPPSWLLDADDQSGKFLVEIIHAGLLGQRVVGRRLVNEEDAVDLAQKGFTYHSFGLHGPNGEDVDGYVNLRLEFRPIERAKGGAGAGKAVGEGAGGVAEKKSGVVAAEHKSAAESAPSKQVSPCGTPLASAAGLWNANNNYNKESTAYVTRNSGGSWDDGEKKGNGRKGERRSREAGEIPFSGGWEMEGGGMGVGVVGGGGGGGGLRSNGRGAAVGKGSFAGVINNGSGHSIGMAANGRRFKAPRVHSSTLPFQHPKQVHPDMEPRPDSSNTTDEVGAAAATSAQLAYPDPGSTGKPSDGLDLGWPMRKVVSSLALKHAGLTVADAELPSPSPVSGQIPFSCPSPLSPPAHCAVNTPRGPKNHASLPRVLSHSSPSSDDYDFDPRTYYVAMPSNGQIPPPLYVSRYAYSEPLETVEDGGLERPQSSGRRHSTGGGAGEGGVGGGGGGGSRPGTRRTLSLSRPSGLFSSSLPERRQQQAAPPFVNPSADSSFSFDPPNSNSQTNKMASGGEGGGYFEDVEAEDCPEMGTTREYVGPDSNPGERYESEYGEGEWGDDVTSFEAYAYDNENDENAFGGEGQPHSFAGTTARRTGRGSFCDLDRNDVLTSRSGPLLTTTNKMADFGKRRSRSIKECGYRGTTPVKTRSAMASAVATIIRLWRPSSVKSGGGGKVLAR</sequence>
<accession>A0A388M7Z8</accession>
<keyword evidence="4" id="KW-1185">Reference proteome</keyword>
<comment type="caution">
    <text evidence="3">The sequence shown here is derived from an EMBL/GenBank/DDBJ whole genome shotgun (WGS) entry which is preliminary data.</text>
</comment>
<dbReference type="Proteomes" id="UP000265515">
    <property type="component" value="Unassembled WGS sequence"/>
</dbReference>
<dbReference type="AlphaFoldDB" id="A0A388M7Z8"/>
<feature type="compositionally biased region" description="Low complexity" evidence="1">
    <location>
        <begin position="531"/>
        <end position="547"/>
    </location>
</feature>
<dbReference type="InterPro" id="IPR035892">
    <property type="entry name" value="C2_domain_sf"/>
</dbReference>
<feature type="region of interest" description="Disordered" evidence="1">
    <location>
        <begin position="493"/>
        <end position="592"/>
    </location>
</feature>
<feature type="compositionally biased region" description="Low complexity" evidence="1">
    <location>
        <begin position="561"/>
        <end position="577"/>
    </location>
</feature>
<dbReference type="Pfam" id="PF00168">
    <property type="entry name" value="C2"/>
    <property type="match status" value="1"/>
</dbReference>
<gene>
    <name evidence="3" type="ORF">CBR_g50957</name>
</gene>
<feature type="region of interest" description="Disordered" evidence="1">
    <location>
        <begin position="327"/>
        <end position="355"/>
    </location>
</feature>
<feature type="compositionally biased region" description="Basic and acidic residues" evidence="1">
    <location>
        <begin position="236"/>
        <end position="254"/>
    </location>
</feature>
<name>A0A388M7Z8_CHABU</name>
<dbReference type="InterPro" id="IPR000008">
    <property type="entry name" value="C2_dom"/>
</dbReference>
<feature type="region of interest" description="Disordered" evidence="1">
    <location>
        <begin position="360"/>
        <end position="379"/>
    </location>
</feature>
<reference evidence="3 4" key="1">
    <citation type="journal article" date="2018" name="Cell">
        <title>The Chara Genome: Secondary Complexity and Implications for Plant Terrestrialization.</title>
        <authorList>
            <person name="Nishiyama T."/>
            <person name="Sakayama H."/>
            <person name="Vries J.D."/>
            <person name="Buschmann H."/>
            <person name="Saint-Marcoux D."/>
            <person name="Ullrich K.K."/>
            <person name="Haas F.B."/>
            <person name="Vanderstraeten L."/>
            <person name="Becker D."/>
            <person name="Lang D."/>
            <person name="Vosolsobe S."/>
            <person name="Rombauts S."/>
            <person name="Wilhelmsson P.K.I."/>
            <person name="Janitza P."/>
            <person name="Kern R."/>
            <person name="Heyl A."/>
            <person name="Rumpler F."/>
            <person name="Villalobos L.I.A.C."/>
            <person name="Clay J.M."/>
            <person name="Skokan R."/>
            <person name="Toyoda A."/>
            <person name="Suzuki Y."/>
            <person name="Kagoshima H."/>
            <person name="Schijlen E."/>
            <person name="Tajeshwar N."/>
            <person name="Catarino B."/>
            <person name="Hetherington A.J."/>
            <person name="Saltykova A."/>
            <person name="Bonnot C."/>
            <person name="Breuninger H."/>
            <person name="Symeonidi A."/>
            <person name="Radhakrishnan G.V."/>
            <person name="Van Nieuwerburgh F."/>
            <person name="Deforce D."/>
            <person name="Chang C."/>
            <person name="Karol K.G."/>
            <person name="Hedrich R."/>
            <person name="Ulvskov P."/>
            <person name="Glockner G."/>
            <person name="Delwiche C.F."/>
            <person name="Petrasek J."/>
            <person name="Van de Peer Y."/>
            <person name="Friml J."/>
            <person name="Beilby M."/>
            <person name="Dolan L."/>
            <person name="Kohara Y."/>
            <person name="Sugano S."/>
            <person name="Fujiyama A."/>
            <person name="Delaux P.-M."/>
            <person name="Quint M."/>
            <person name="TheiBen G."/>
            <person name="Hagemann M."/>
            <person name="Harholt J."/>
            <person name="Dunand C."/>
            <person name="Zachgo S."/>
            <person name="Langdale J."/>
            <person name="Maumus F."/>
            <person name="Straeten D.V.D."/>
            <person name="Gould S.B."/>
            <person name="Rensing S.A."/>
        </authorList>
    </citation>
    <scope>NUCLEOTIDE SEQUENCE [LARGE SCALE GENOMIC DNA]</scope>
    <source>
        <strain evidence="3 4">S276</strain>
    </source>
</reference>
<feature type="region of interest" description="Disordered" evidence="1">
    <location>
        <begin position="605"/>
        <end position="628"/>
    </location>
</feature>
<feature type="region of interest" description="Disordered" evidence="1">
    <location>
        <begin position="428"/>
        <end position="458"/>
    </location>
</feature>
<feature type="compositionally biased region" description="Gly residues" evidence="1">
    <location>
        <begin position="509"/>
        <end position="527"/>
    </location>
</feature>
<evidence type="ECO:0000259" key="2">
    <source>
        <dbReference type="PROSITE" id="PS50004"/>
    </source>
</evidence>
<evidence type="ECO:0000313" key="3">
    <source>
        <dbReference type="EMBL" id="GBG90613.1"/>
    </source>
</evidence>
<dbReference type="Gramene" id="GBG90613">
    <property type="protein sequence ID" value="GBG90613"/>
    <property type="gene ID" value="CBR_g50957"/>
</dbReference>
<organism evidence="3 4">
    <name type="scientific">Chara braunii</name>
    <name type="common">Braun's stonewort</name>
    <dbReference type="NCBI Taxonomy" id="69332"/>
    <lineage>
        <taxon>Eukaryota</taxon>
        <taxon>Viridiplantae</taxon>
        <taxon>Streptophyta</taxon>
        <taxon>Charophyceae</taxon>
        <taxon>Charales</taxon>
        <taxon>Characeae</taxon>
        <taxon>Chara</taxon>
    </lineage>
</organism>
<dbReference type="SUPFAM" id="SSF49562">
    <property type="entry name" value="C2 domain (Calcium/lipid-binding domain, CaLB)"/>
    <property type="match status" value="1"/>
</dbReference>
<proteinExistence type="predicted"/>
<evidence type="ECO:0000313" key="4">
    <source>
        <dbReference type="Proteomes" id="UP000265515"/>
    </source>
</evidence>
<feature type="domain" description="C2" evidence="2">
    <location>
        <begin position="1"/>
        <end position="131"/>
    </location>
</feature>
<dbReference type="Gene3D" id="2.60.40.150">
    <property type="entry name" value="C2 domain"/>
    <property type="match status" value="1"/>
</dbReference>